<evidence type="ECO:0000313" key="3">
    <source>
        <dbReference type="Proteomes" id="UP000466445"/>
    </source>
</evidence>
<evidence type="ECO:0000256" key="1">
    <source>
        <dbReference type="SAM" id="MobiDB-lite"/>
    </source>
</evidence>
<accession>A0A7I7SMR6</accession>
<protein>
    <submittedName>
        <fullName evidence="2">Uncharacterized protein</fullName>
    </submittedName>
</protein>
<evidence type="ECO:0000313" key="2">
    <source>
        <dbReference type="EMBL" id="BBY57176.1"/>
    </source>
</evidence>
<feature type="compositionally biased region" description="Polar residues" evidence="1">
    <location>
        <begin position="54"/>
        <end position="67"/>
    </location>
</feature>
<feature type="region of interest" description="Disordered" evidence="1">
    <location>
        <begin position="48"/>
        <end position="67"/>
    </location>
</feature>
<sequence length="67" mass="7084">MINPGSGELFGGGIDDLDQELLTHGAEEPFDLASALGAVRVEWTRRTPSFAHARSSQASTKADPLST</sequence>
<reference evidence="2 3" key="1">
    <citation type="journal article" date="2019" name="Emerg. Microbes Infect.">
        <title>Comprehensive subspecies identification of 175 nontuberculous mycobacteria species based on 7547 genomic profiles.</title>
        <authorList>
            <person name="Matsumoto Y."/>
            <person name="Kinjo T."/>
            <person name="Motooka D."/>
            <person name="Nabeya D."/>
            <person name="Jung N."/>
            <person name="Uechi K."/>
            <person name="Horii T."/>
            <person name="Iida T."/>
            <person name="Fujita J."/>
            <person name="Nakamura S."/>
        </authorList>
    </citation>
    <scope>NUCLEOTIDE SEQUENCE [LARGE SCALE GENOMIC DNA]</scope>
    <source>
        <strain evidence="2 3">JCM 30395</strain>
    </source>
</reference>
<name>A0A7I7SMR6_9MYCO</name>
<dbReference type="AlphaFoldDB" id="A0A7I7SMR6"/>
<gene>
    <name evidence="2" type="ORF">MSAR_03120</name>
</gene>
<organism evidence="2 3">
    <name type="scientific">Mycolicibacterium sarraceniae</name>
    <dbReference type="NCBI Taxonomy" id="1534348"/>
    <lineage>
        <taxon>Bacteria</taxon>
        <taxon>Bacillati</taxon>
        <taxon>Actinomycetota</taxon>
        <taxon>Actinomycetes</taxon>
        <taxon>Mycobacteriales</taxon>
        <taxon>Mycobacteriaceae</taxon>
        <taxon>Mycolicibacterium</taxon>
    </lineage>
</organism>
<dbReference type="EMBL" id="AP022595">
    <property type="protein sequence ID" value="BBY57176.1"/>
    <property type="molecule type" value="Genomic_DNA"/>
</dbReference>
<dbReference type="Proteomes" id="UP000466445">
    <property type="component" value="Chromosome"/>
</dbReference>
<proteinExistence type="predicted"/>
<keyword evidence="3" id="KW-1185">Reference proteome</keyword>
<dbReference type="KEGG" id="msar:MSAR_03120"/>